<dbReference type="AlphaFoldDB" id="A0A415EUX6"/>
<comment type="caution">
    <text evidence="5">The sequence shown here is derived from an EMBL/GenBank/DDBJ whole genome shotgun (WGS) entry which is preliminary data.</text>
</comment>
<organism evidence="5 6">
    <name type="scientific">Enterococcus casseliflavus</name>
    <name type="common">Enterococcus flavescens</name>
    <dbReference type="NCBI Taxonomy" id="37734"/>
    <lineage>
        <taxon>Bacteria</taxon>
        <taxon>Bacillati</taxon>
        <taxon>Bacillota</taxon>
        <taxon>Bacilli</taxon>
        <taxon>Lactobacillales</taxon>
        <taxon>Enterococcaceae</taxon>
        <taxon>Enterococcus</taxon>
    </lineage>
</organism>
<evidence type="ECO:0000259" key="4">
    <source>
        <dbReference type="PROSITE" id="PS50932"/>
    </source>
</evidence>
<dbReference type="Pfam" id="PF00356">
    <property type="entry name" value="LacI"/>
    <property type="match status" value="1"/>
</dbReference>
<proteinExistence type="predicted"/>
<gene>
    <name evidence="5" type="ORF">DW084_06085</name>
</gene>
<evidence type="ECO:0000313" key="5">
    <source>
        <dbReference type="EMBL" id="RHK07064.1"/>
    </source>
</evidence>
<keyword evidence="1" id="KW-0805">Transcription regulation</keyword>
<sequence length="315" mass="35122">MTTLADVAKKANVSAMTVSRVINHPDKVTEELKQLVHQAMLELDYQPNIAAKSLVSKRSHIIKVYILEEMDTTEPYYMNLLVGIARSIGKAHYSLQLVTTDGVDRGPADGCIITGFRQKDMDWIKNLKKPVVLFGENEAGFSFVDSDNYQGIVSACKHALDTGYQHLVYIGLELEEAFTKSREKGYIDTVTKTGQAPKIHRFENRSSAARTFITAQKEQFAENTCFICATDRLALGINQGLQSIGAQIPKDFGIVGYDGVFLDQVSSPKLTTMKQAIVEMGEACGELLIQKIEQNDTSLRQQRFLPHLVVRESTR</sequence>
<dbReference type="InterPro" id="IPR010982">
    <property type="entry name" value="Lambda_DNA-bd_dom_sf"/>
</dbReference>
<dbReference type="CDD" id="cd01392">
    <property type="entry name" value="HTH_LacI"/>
    <property type="match status" value="1"/>
</dbReference>
<dbReference type="GO" id="GO:0000976">
    <property type="term" value="F:transcription cis-regulatory region binding"/>
    <property type="evidence" value="ECO:0007669"/>
    <property type="project" value="TreeGrafter"/>
</dbReference>
<dbReference type="SMART" id="SM00354">
    <property type="entry name" value="HTH_LACI"/>
    <property type="match status" value="1"/>
</dbReference>
<dbReference type="InterPro" id="IPR046335">
    <property type="entry name" value="LacI/GalR-like_sensor"/>
</dbReference>
<dbReference type="PANTHER" id="PTHR30146">
    <property type="entry name" value="LACI-RELATED TRANSCRIPTIONAL REPRESSOR"/>
    <property type="match status" value="1"/>
</dbReference>
<keyword evidence="3" id="KW-0804">Transcription</keyword>
<dbReference type="EMBL" id="QRMZ01000006">
    <property type="protein sequence ID" value="RHK07064.1"/>
    <property type="molecule type" value="Genomic_DNA"/>
</dbReference>
<dbReference type="SUPFAM" id="SSF47413">
    <property type="entry name" value="lambda repressor-like DNA-binding domains"/>
    <property type="match status" value="1"/>
</dbReference>
<dbReference type="SUPFAM" id="SSF53822">
    <property type="entry name" value="Periplasmic binding protein-like I"/>
    <property type="match status" value="1"/>
</dbReference>
<keyword evidence="2" id="KW-0238">DNA-binding</keyword>
<accession>A0A415EUX6</accession>
<evidence type="ECO:0000313" key="6">
    <source>
        <dbReference type="Proteomes" id="UP000286288"/>
    </source>
</evidence>
<dbReference type="PRINTS" id="PR00036">
    <property type="entry name" value="HTHLACI"/>
</dbReference>
<protein>
    <submittedName>
        <fullName evidence="5">LacI family transcriptional regulator</fullName>
    </submittedName>
</protein>
<dbReference type="Proteomes" id="UP000286288">
    <property type="component" value="Unassembled WGS sequence"/>
</dbReference>
<dbReference type="InterPro" id="IPR000843">
    <property type="entry name" value="HTH_LacI"/>
</dbReference>
<feature type="domain" description="HTH lacI-type" evidence="4">
    <location>
        <begin position="2"/>
        <end position="56"/>
    </location>
</feature>
<dbReference type="PANTHER" id="PTHR30146:SF154">
    <property type="entry name" value="TRANSCRIPTION REGULATOR, MEMBER OF GALR FAMILY"/>
    <property type="match status" value="1"/>
</dbReference>
<reference evidence="5 6" key="1">
    <citation type="submission" date="2018-08" db="EMBL/GenBank/DDBJ databases">
        <title>A genome reference for cultivated species of the human gut microbiota.</title>
        <authorList>
            <person name="Zou Y."/>
            <person name="Xue W."/>
            <person name="Luo G."/>
        </authorList>
    </citation>
    <scope>NUCLEOTIDE SEQUENCE [LARGE SCALE GENOMIC DNA]</scope>
    <source>
        <strain evidence="5 6">AF48-16</strain>
    </source>
</reference>
<evidence type="ECO:0000256" key="2">
    <source>
        <dbReference type="ARBA" id="ARBA00023125"/>
    </source>
</evidence>
<evidence type="ECO:0000256" key="3">
    <source>
        <dbReference type="ARBA" id="ARBA00023163"/>
    </source>
</evidence>
<name>A0A415EUX6_ENTCA</name>
<dbReference type="PROSITE" id="PS00356">
    <property type="entry name" value="HTH_LACI_1"/>
    <property type="match status" value="1"/>
</dbReference>
<dbReference type="InterPro" id="IPR028082">
    <property type="entry name" value="Peripla_BP_I"/>
</dbReference>
<dbReference type="GO" id="GO:0003700">
    <property type="term" value="F:DNA-binding transcription factor activity"/>
    <property type="evidence" value="ECO:0007669"/>
    <property type="project" value="TreeGrafter"/>
</dbReference>
<dbReference type="Gene3D" id="1.10.260.40">
    <property type="entry name" value="lambda repressor-like DNA-binding domains"/>
    <property type="match status" value="1"/>
</dbReference>
<evidence type="ECO:0000256" key="1">
    <source>
        <dbReference type="ARBA" id="ARBA00023015"/>
    </source>
</evidence>
<dbReference type="Pfam" id="PF13377">
    <property type="entry name" value="Peripla_BP_3"/>
    <property type="match status" value="1"/>
</dbReference>
<dbReference type="PROSITE" id="PS50932">
    <property type="entry name" value="HTH_LACI_2"/>
    <property type="match status" value="1"/>
</dbReference>
<dbReference type="Gene3D" id="3.40.50.2300">
    <property type="match status" value="2"/>
</dbReference>